<dbReference type="Proteomes" id="UP000661918">
    <property type="component" value="Unassembled WGS sequence"/>
</dbReference>
<keyword evidence="1" id="KW-0732">Signal</keyword>
<comment type="caution">
    <text evidence="2">The sequence shown here is derived from an EMBL/GenBank/DDBJ whole genome shotgun (WGS) entry which is preliminary data.</text>
</comment>
<gene>
    <name evidence="2" type="ORF">GCM10010841_19210</name>
</gene>
<feature type="signal peptide" evidence="1">
    <location>
        <begin position="1"/>
        <end position="22"/>
    </location>
</feature>
<reference evidence="3" key="1">
    <citation type="journal article" date="2019" name="Int. J. Syst. Evol. Microbiol.">
        <title>The Global Catalogue of Microorganisms (GCM) 10K type strain sequencing project: providing services to taxonomists for standard genome sequencing and annotation.</title>
        <authorList>
            <consortium name="The Broad Institute Genomics Platform"/>
            <consortium name="The Broad Institute Genome Sequencing Center for Infectious Disease"/>
            <person name="Wu L."/>
            <person name="Ma J."/>
        </authorList>
    </citation>
    <scope>NUCLEOTIDE SEQUENCE [LARGE SCALE GENOMIC DNA]</scope>
    <source>
        <strain evidence="3">JCM 15443</strain>
    </source>
</reference>
<evidence type="ECO:0000313" key="2">
    <source>
        <dbReference type="EMBL" id="GGM10901.1"/>
    </source>
</evidence>
<dbReference type="Gene3D" id="3.40.50.1820">
    <property type="entry name" value="alpha/beta hydrolase"/>
    <property type="match status" value="1"/>
</dbReference>
<keyword evidence="2" id="KW-0378">Hydrolase</keyword>
<protein>
    <submittedName>
        <fullName evidence="2">Alpha/beta hydrolase</fullName>
    </submittedName>
</protein>
<name>A0ABQ2GTW2_9DEIO</name>
<dbReference type="RefSeq" id="WP_188903846.1">
    <property type="nucleotide sequence ID" value="NZ_BMOM01000013.1"/>
</dbReference>
<keyword evidence="3" id="KW-1185">Reference proteome</keyword>
<dbReference type="GO" id="GO:0016787">
    <property type="term" value="F:hydrolase activity"/>
    <property type="evidence" value="ECO:0007669"/>
    <property type="project" value="UniProtKB-KW"/>
</dbReference>
<feature type="chain" id="PRO_5046299199" evidence="1">
    <location>
        <begin position="23"/>
        <end position="491"/>
    </location>
</feature>
<evidence type="ECO:0000313" key="3">
    <source>
        <dbReference type="Proteomes" id="UP000661918"/>
    </source>
</evidence>
<organism evidence="2 3">
    <name type="scientific">Deinococcus aerophilus</name>
    <dbReference type="NCBI Taxonomy" id="522488"/>
    <lineage>
        <taxon>Bacteria</taxon>
        <taxon>Thermotogati</taxon>
        <taxon>Deinococcota</taxon>
        <taxon>Deinococci</taxon>
        <taxon>Deinococcales</taxon>
        <taxon>Deinococcaceae</taxon>
        <taxon>Deinococcus</taxon>
    </lineage>
</organism>
<dbReference type="InterPro" id="IPR029058">
    <property type="entry name" value="AB_hydrolase_fold"/>
</dbReference>
<dbReference type="EMBL" id="BMOM01000013">
    <property type="protein sequence ID" value="GGM10901.1"/>
    <property type="molecule type" value="Genomic_DNA"/>
</dbReference>
<dbReference type="SUPFAM" id="SSF53474">
    <property type="entry name" value="alpha/beta-Hydrolases"/>
    <property type="match status" value="1"/>
</dbReference>
<evidence type="ECO:0000256" key="1">
    <source>
        <dbReference type="SAM" id="SignalP"/>
    </source>
</evidence>
<sequence>MPLVRSAVMSALLLGCVLGSFAVAQLAGSPGPARSSAPLLLSLGAAPDEAALRRVAAVRVVRPGFVVPGTPPGLNASITVRYGPARPRAALLLMPGFLGGAGSFDRLARQIVALDPGVAVWAVDRRSNLLEPQAELAGASPARLAEIVRSGLPVRPPDSVTFMRDWGLDATLRDWRVAVKEARTLTPHVFIGGHSLGAGLAGLYAAYDFGGAPGSNGRGSDDLRGVVMLDGTPDLLGGDAMTRQSYEAGAPGPLGPLTGVKGLAANPYVDALYFGPGLASRGAAQARLAAAQPNAPAPAGGLVPFAATNLAAALLQLEQRYALLPFLTLRTGHATNAVEAPHLLADFLGGKNSVWVAGPQDRRSPVGWQADPQAPTDPGDFVRRFWTPLGDYSEWYFPNRLLLDVAAARQGTRGTPFENDLRVWHTASVPVLGIAAGEGVTTETDYRRSGALIPAPLTVHTLPGAAHLDITAARSDAVARWILAWMRGVTP</sequence>
<dbReference type="PROSITE" id="PS51257">
    <property type="entry name" value="PROKAR_LIPOPROTEIN"/>
    <property type="match status" value="1"/>
</dbReference>
<accession>A0ABQ2GTW2</accession>
<proteinExistence type="predicted"/>